<sequence length="114" mass="12831">MVSNQGSGKPTARRYSPEEKAAAVRMVRTLRAELGTEHGTVHRVATQLGYGVESVRMWVKQADVDDGNIAGVTTAEARRVRELEQENRELRRANEILKRAASFFGAELDRQHRK</sequence>
<dbReference type="GO" id="GO:0004803">
    <property type="term" value="F:transposase activity"/>
    <property type="evidence" value="ECO:0007669"/>
    <property type="project" value="InterPro"/>
</dbReference>
<protein>
    <submittedName>
        <fullName evidence="3">Transposase</fullName>
    </submittedName>
</protein>
<dbReference type="KEGG" id="mcw:A8L33_10615"/>
<evidence type="ECO:0000313" key="4">
    <source>
        <dbReference type="Proteomes" id="UP000037737"/>
    </source>
</evidence>
<keyword evidence="1" id="KW-0175">Coiled coil</keyword>
<reference evidence="3" key="1">
    <citation type="submission" date="2015-04" db="EMBL/GenBank/DDBJ databases">
        <title>Complete genome sequence of Microbacterium chocolatum SIT 101, a bacterium enantioselectively hydrolyzing mesomeric diesters.</title>
        <authorList>
            <person name="Li X."/>
            <person name="Xu Y."/>
        </authorList>
    </citation>
    <scope>NUCLEOTIDE SEQUENCE [LARGE SCALE GENOMIC DNA]</scope>
    <source>
        <strain evidence="3">SIT 101</strain>
    </source>
</reference>
<keyword evidence="4" id="KW-1185">Reference proteome</keyword>
<feature type="region of interest" description="Disordered" evidence="2">
    <location>
        <begin position="1"/>
        <end position="21"/>
    </location>
</feature>
<organism evidence="3 4">
    <name type="scientific">Microbacterium aurantiacum</name>
    <dbReference type="NCBI Taxonomy" id="162393"/>
    <lineage>
        <taxon>Bacteria</taxon>
        <taxon>Bacillati</taxon>
        <taxon>Actinomycetota</taxon>
        <taxon>Actinomycetes</taxon>
        <taxon>Micrococcales</taxon>
        <taxon>Microbacteriaceae</taxon>
        <taxon>Microbacterium</taxon>
    </lineage>
</organism>
<feature type="coiled-coil region" evidence="1">
    <location>
        <begin position="73"/>
        <end position="100"/>
    </location>
</feature>
<dbReference type="AlphaFoldDB" id="A0A0M8MEX2"/>
<dbReference type="InterPro" id="IPR002514">
    <property type="entry name" value="Transposase_8"/>
</dbReference>
<evidence type="ECO:0000313" key="3">
    <source>
        <dbReference type="EMBL" id="KOS10068.1"/>
    </source>
</evidence>
<dbReference type="GO" id="GO:0006313">
    <property type="term" value="P:DNA transposition"/>
    <property type="evidence" value="ECO:0007669"/>
    <property type="project" value="InterPro"/>
</dbReference>
<gene>
    <name evidence="3" type="ORF">XI38_12480</name>
</gene>
<dbReference type="InterPro" id="IPR009057">
    <property type="entry name" value="Homeodomain-like_sf"/>
</dbReference>
<dbReference type="Pfam" id="PF01527">
    <property type="entry name" value="HTH_Tnp_1"/>
    <property type="match status" value="1"/>
</dbReference>
<comment type="caution">
    <text evidence="3">The sequence shown here is derived from an EMBL/GenBank/DDBJ whole genome shotgun (WGS) entry which is preliminary data.</text>
</comment>
<evidence type="ECO:0000256" key="2">
    <source>
        <dbReference type="SAM" id="MobiDB-lite"/>
    </source>
</evidence>
<proteinExistence type="predicted"/>
<dbReference type="Proteomes" id="UP000037737">
    <property type="component" value="Unassembled WGS sequence"/>
</dbReference>
<evidence type="ECO:0000256" key="1">
    <source>
        <dbReference type="SAM" id="Coils"/>
    </source>
</evidence>
<dbReference type="Gene3D" id="1.10.10.10">
    <property type="entry name" value="Winged helix-like DNA-binding domain superfamily/Winged helix DNA-binding domain"/>
    <property type="match status" value="1"/>
</dbReference>
<dbReference type="PATRIC" id="fig|84292.3.peg.2534"/>
<name>A0A0M8MEX2_9MICO</name>
<accession>A0A0M8MEX2</accession>
<dbReference type="EMBL" id="LAVO01000013">
    <property type="protein sequence ID" value="KOS10068.1"/>
    <property type="molecule type" value="Genomic_DNA"/>
</dbReference>
<dbReference type="GO" id="GO:0003677">
    <property type="term" value="F:DNA binding"/>
    <property type="evidence" value="ECO:0007669"/>
    <property type="project" value="InterPro"/>
</dbReference>
<dbReference type="SUPFAM" id="SSF46689">
    <property type="entry name" value="Homeodomain-like"/>
    <property type="match status" value="1"/>
</dbReference>
<dbReference type="InterPro" id="IPR036388">
    <property type="entry name" value="WH-like_DNA-bd_sf"/>
</dbReference>